<evidence type="ECO:0000313" key="3">
    <source>
        <dbReference type="Proteomes" id="UP001214603"/>
    </source>
</evidence>
<dbReference type="AlphaFoldDB" id="A0AAF0ISL0"/>
<accession>A0AAF0ISL0</accession>
<dbReference type="GO" id="GO:0006891">
    <property type="term" value="P:intra-Golgi vesicle-mediated transport"/>
    <property type="evidence" value="ECO:0007669"/>
    <property type="project" value="TreeGrafter"/>
</dbReference>
<dbReference type="InterPro" id="IPR009316">
    <property type="entry name" value="COG2"/>
</dbReference>
<proteinExistence type="predicted"/>
<dbReference type="PANTHER" id="PTHR12961:SF0">
    <property type="entry name" value="CONSERVED OLIGOMERIC GOLGI COMPLEX SUBUNIT 2"/>
    <property type="match status" value="1"/>
</dbReference>
<dbReference type="EMBL" id="CP119938">
    <property type="protein sequence ID" value="WFD03785.1"/>
    <property type="molecule type" value="Genomic_DNA"/>
</dbReference>
<gene>
    <name evidence="2" type="ORF">MOBT1_002479</name>
</gene>
<evidence type="ECO:0000259" key="1">
    <source>
        <dbReference type="Pfam" id="PF12022"/>
    </source>
</evidence>
<dbReference type="PANTHER" id="PTHR12961">
    <property type="entry name" value="CONSERVED OLIGOMERIC GOLGI COMPLEX COMPONENT 2"/>
    <property type="match status" value="1"/>
</dbReference>
<evidence type="ECO:0000313" key="2">
    <source>
        <dbReference type="EMBL" id="WFD03785.1"/>
    </source>
</evidence>
<name>A0AAF0ISL0_9BASI</name>
<dbReference type="GO" id="GO:0007030">
    <property type="term" value="P:Golgi organization"/>
    <property type="evidence" value="ECO:0007669"/>
    <property type="project" value="InterPro"/>
</dbReference>
<sequence>METKEEPVVLGSYEIPLRERIGDALREYVWTSKLLARIEGESYAPFLATLKQRAYAASHLLAKEADALLHAALEREVSLPDLELALQTFQALGGDQKPVLTEVQRLVLEPQLARAMGHGSSTSPLDPRSYADDDERAKLHTLTRLVFGEIADCRAAVPLVSTLNGILKVASQLAPVFAVAERVGGASLDVFNDGLWRVAAARLVDEHGSALFFVGRPDAFHRNYTLIQQFLARLAECAPSARARAAFAAHEATKSLERRWQLSAFFHLRARETVTELEAALQGASATAGFEHGEMAQLLYAFLLPWRATRHIPALAAREWRLSLHVLSRYATWLEAHSPTSDEEAKPAVGESESLAELRRWAALLADAQLLEERVQASFAQWLMPKIVPATEQSEEAETVRAALREALDASLGPAASLAPRVGAAIVAALQRRCAEPLRHVRAASSQYRALSGARLDEVRASAFIYDVFRPLRQFLGEVSAERYETTPVARLAPSVRQQWARAVIDATLARYATAIETITHNLESLRRLKRGAPALQAEPGADTGVYAQLRADVAALEQDVEALARHTGLDLATDAWQPLQARVVQPAD</sequence>
<protein>
    <recommendedName>
        <fullName evidence="1">COG complex component COG2 C-terminal domain-containing protein</fullName>
    </recommendedName>
</protein>
<feature type="domain" description="COG complex component COG2 C-terminal" evidence="1">
    <location>
        <begin position="258"/>
        <end position="543"/>
    </location>
</feature>
<reference evidence="2" key="1">
    <citation type="submission" date="2023-03" db="EMBL/GenBank/DDBJ databases">
        <title>Mating type loci evolution in Malassezia.</title>
        <authorList>
            <person name="Coelho M.A."/>
        </authorList>
    </citation>
    <scope>NUCLEOTIDE SEQUENCE</scope>
    <source>
        <strain evidence="2">CBS 7876</strain>
    </source>
</reference>
<dbReference type="GO" id="GO:0015031">
    <property type="term" value="P:protein transport"/>
    <property type="evidence" value="ECO:0007669"/>
    <property type="project" value="InterPro"/>
</dbReference>
<organism evidence="2 3">
    <name type="scientific">Malassezia obtusa</name>
    <dbReference type="NCBI Taxonomy" id="76774"/>
    <lineage>
        <taxon>Eukaryota</taxon>
        <taxon>Fungi</taxon>
        <taxon>Dikarya</taxon>
        <taxon>Basidiomycota</taxon>
        <taxon>Ustilaginomycotina</taxon>
        <taxon>Malasseziomycetes</taxon>
        <taxon>Malasseziales</taxon>
        <taxon>Malasseziaceae</taxon>
        <taxon>Malassezia</taxon>
    </lineage>
</organism>
<keyword evidence="3" id="KW-1185">Reference proteome</keyword>
<dbReference type="GO" id="GO:0016020">
    <property type="term" value="C:membrane"/>
    <property type="evidence" value="ECO:0007669"/>
    <property type="project" value="InterPro"/>
</dbReference>
<dbReference type="GO" id="GO:0017119">
    <property type="term" value="C:Golgi transport complex"/>
    <property type="evidence" value="ECO:0007669"/>
    <property type="project" value="TreeGrafter"/>
</dbReference>
<dbReference type="Proteomes" id="UP001214603">
    <property type="component" value="Chromosome 5"/>
</dbReference>
<dbReference type="Pfam" id="PF12022">
    <property type="entry name" value="COG2_C"/>
    <property type="match status" value="1"/>
</dbReference>
<dbReference type="InterPro" id="IPR024603">
    <property type="entry name" value="COG_complex_COG2_C"/>
</dbReference>